<reference evidence="2 3" key="1">
    <citation type="journal article" date="2018" name="Nat. Genet.">
        <title>The Rosa genome provides new insights in the design of modern roses.</title>
        <authorList>
            <person name="Bendahmane M."/>
        </authorList>
    </citation>
    <scope>NUCLEOTIDE SEQUENCE [LARGE SCALE GENOMIC DNA]</scope>
    <source>
        <strain evidence="3">cv. Old Blush</strain>
    </source>
</reference>
<sequence length="69" mass="8456">MCLCAQKKKKKVERLKEKKISHIKRKENELKKKEKKKVLSIDEMIYLGKKRSGVNFTVDIRREGWRRRR</sequence>
<evidence type="ECO:0000313" key="3">
    <source>
        <dbReference type="Proteomes" id="UP000238479"/>
    </source>
</evidence>
<keyword evidence="3" id="KW-1185">Reference proteome</keyword>
<feature type="coiled-coil region" evidence="1">
    <location>
        <begin position="5"/>
        <end position="43"/>
    </location>
</feature>
<dbReference type="EMBL" id="PDCK01000040">
    <property type="protein sequence ID" value="PRQ48612.1"/>
    <property type="molecule type" value="Genomic_DNA"/>
</dbReference>
<evidence type="ECO:0000313" key="2">
    <source>
        <dbReference type="EMBL" id="PRQ48612.1"/>
    </source>
</evidence>
<gene>
    <name evidence="2" type="ORF">RchiOBHm_Chr2g0112691</name>
</gene>
<dbReference type="Proteomes" id="UP000238479">
    <property type="component" value="Chromosome 2"/>
</dbReference>
<dbReference type="AlphaFoldDB" id="A0A2P6RQ94"/>
<name>A0A2P6RQ94_ROSCH</name>
<organism evidence="2 3">
    <name type="scientific">Rosa chinensis</name>
    <name type="common">China rose</name>
    <dbReference type="NCBI Taxonomy" id="74649"/>
    <lineage>
        <taxon>Eukaryota</taxon>
        <taxon>Viridiplantae</taxon>
        <taxon>Streptophyta</taxon>
        <taxon>Embryophyta</taxon>
        <taxon>Tracheophyta</taxon>
        <taxon>Spermatophyta</taxon>
        <taxon>Magnoliopsida</taxon>
        <taxon>eudicotyledons</taxon>
        <taxon>Gunneridae</taxon>
        <taxon>Pentapetalae</taxon>
        <taxon>rosids</taxon>
        <taxon>fabids</taxon>
        <taxon>Rosales</taxon>
        <taxon>Rosaceae</taxon>
        <taxon>Rosoideae</taxon>
        <taxon>Rosoideae incertae sedis</taxon>
        <taxon>Rosa</taxon>
    </lineage>
</organism>
<evidence type="ECO:0000256" key="1">
    <source>
        <dbReference type="SAM" id="Coils"/>
    </source>
</evidence>
<proteinExistence type="predicted"/>
<accession>A0A2P6RQ94</accession>
<keyword evidence="1" id="KW-0175">Coiled coil</keyword>
<comment type="caution">
    <text evidence="2">The sequence shown here is derived from an EMBL/GenBank/DDBJ whole genome shotgun (WGS) entry which is preliminary data.</text>
</comment>
<dbReference type="Gramene" id="PRQ48612">
    <property type="protein sequence ID" value="PRQ48612"/>
    <property type="gene ID" value="RchiOBHm_Chr2g0112691"/>
</dbReference>
<protein>
    <submittedName>
        <fullName evidence="2">Uncharacterized protein</fullName>
    </submittedName>
</protein>